<gene>
    <name evidence="15" type="ORF">LUZ63_005385</name>
</gene>
<dbReference type="CDD" id="cd24020">
    <property type="entry name" value="ASKHA_NBD_HK_plant"/>
    <property type="match status" value="1"/>
</dbReference>
<keyword evidence="5 12" id="KW-0547">Nucleotide-binding</keyword>
<dbReference type="GO" id="GO:0005524">
    <property type="term" value="F:ATP binding"/>
    <property type="evidence" value="ECO:0007669"/>
    <property type="project" value="UniProtKB-UniRule"/>
</dbReference>
<keyword evidence="16" id="KW-1185">Reference proteome</keyword>
<dbReference type="Pfam" id="PF00349">
    <property type="entry name" value="Hexokinase_1"/>
    <property type="match status" value="1"/>
</dbReference>
<evidence type="ECO:0000256" key="2">
    <source>
        <dbReference type="ARBA" id="ARBA00005028"/>
    </source>
</evidence>
<dbReference type="Gene3D" id="3.40.367.20">
    <property type="match status" value="1"/>
</dbReference>
<comment type="pathway">
    <text evidence="1">Carbohydrate degradation; glycolysis; D-glyceraldehyde 3-phosphate and glycerone phosphate from D-glucose: step 1/4.</text>
</comment>
<dbReference type="GO" id="GO:0006096">
    <property type="term" value="P:glycolytic process"/>
    <property type="evidence" value="ECO:0007669"/>
    <property type="project" value="UniProtKB-KW"/>
</dbReference>
<evidence type="ECO:0000256" key="12">
    <source>
        <dbReference type="RuleBase" id="RU362007"/>
    </source>
</evidence>
<dbReference type="SUPFAM" id="SSF53067">
    <property type="entry name" value="Actin-like ATPase domain"/>
    <property type="match status" value="2"/>
</dbReference>
<evidence type="ECO:0000313" key="16">
    <source>
        <dbReference type="Proteomes" id="UP001151287"/>
    </source>
</evidence>
<proteinExistence type="inferred from homology"/>
<comment type="catalytic activity">
    <reaction evidence="9">
        <text>a D-hexose + ATP = a D-hexose 6-phosphate + ADP + H(+)</text>
        <dbReference type="Rhea" id="RHEA:22740"/>
        <dbReference type="ChEBI" id="CHEBI:4194"/>
        <dbReference type="ChEBI" id="CHEBI:15378"/>
        <dbReference type="ChEBI" id="CHEBI:30616"/>
        <dbReference type="ChEBI" id="CHEBI:229467"/>
        <dbReference type="ChEBI" id="CHEBI:456216"/>
        <dbReference type="EC" id="2.7.1.1"/>
    </reaction>
    <physiologicalReaction direction="left-to-right" evidence="9">
        <dbReference type="Rhea" id="RHEA:22741"/>
    </physiologicalReaction>
</comment>
<reference evidence="15" key="1">
    <citation type="journal article" date="2022" name="Cell">
        <title>Repeat-based holocentromeres influence genome architecture and karyotype evolution.</title>
        <authorList>
            <person name="Hofstatter P.G."/>
            <person name="Thangavel G."/>
            <person name="Lux T."/>
            <person name="Neumann P."/>
            <person name="Vondrak T."/>
            <person name="Novak P."/>
            <person name="Zhang M."/>
            <person name="Costa L."/>
            <person name="Castellani M."/>
            <person name="Scott A."/>
            <person name="Toegelov H."/>
            <person name="Fuchs J."/>
            <person name="Mata-Sucre Y."/>
            <person name="Dias Y."/>
            <person name="Vanzela A.L.L."/>
            <person name="Huettel B."/>
            <person name="Almeida C.C.S."/>
            <person name="Simkova H."/>
            <person name="Souza G."/>
            <person name="Pedrosa-Harand A."/>
            <person name="Macas J."/>
            <person name="Mayer K.F.X."/>
            <person name="Houben A."/>
            <person name="Marques A."/>
        </authorList>
    </citation>
    <scope>NUCLEOTIDE SEQUENCE</scope>
    <source>
        <strain evidence="15">RhyBre1mFocal</strain>
    </source>
</reference>
<protein>
    <recommendedName>
        <fullName evidence="12">Phosphotransferase</fullName>
        <ecNumber evidence="12">2.7.1.-</ecNumber>
    </recommendedName>
</protein>
<dbReference type="FunFam" id="3.40.367.20:FF:000003">
    <property type="entry name" value="Phosphotransferase"/>
    <property type="match status" value="1"/>
</dbReference>
<dbReference type="FunFam" id="3.30.420.40:FF:000034">
    <property type="entry name" value="Phosphotransferase"/>
    <property type="match status" value="1"/>
</dbReference>
<comment type="catalytic activity">
    <reaction evidence="10">
        <text>D-fructose + ATP = D-fructose 6-phosphate + ADP + H(+)</text>
        <dbReference type="Rhea" id="RHEA:16125"/>
        <dbReference type="ChEBI" id="CHEBI:15378"/>
        <dbReference type="ChEBI" id="CHEBI:30616"/>
        <dbReference type="ChEBI" id="CHEBI:37721"/>
        <dbReference type="ChEBI" id="CHEBI:61527"/>
        <dbReference type="ChEBI" id="CHEBI:456216"/>
        <dbReference type="EC" id="2.7.1.1"/>
    </reaction>
    <physiologicalReaction direction="left-to-right" evidence="10">
        <dbReference type="Rhea" id="RHEA:16126"/>
    </physiologicalReaction>
</comment>
<dbReference type="GO" id="GO:0004340">
    <property type="term" value="F:glucokinase activity"/>
    <property type="evidence" value="ECO:0007669"/>
    <property type="project" value="TreeGrafter"/>
</dbReference>
<evidence type="ECO:0000256" key="10">
    <source>
        <dbReference type="ARBA" id="ARBA00047905"/>
    </source>
</evidence>
<evidence type="ECO:0000256" key="3">
    <source>
        <dbReference type="ARBA" id="ARBA00009225"/>
    </source>
</evidence>
<dbReference type="Gene3D" id="3.30.420.40">
    <property type="match status" value="1"/>
</dbReference>
<comment type="pathway">
    <text evidence="2">Carbohydrate metabolism; hexose metabolism.</text>
</comment>
<dbReference type="OrthoDB" id="419537at2759"/>
<keyword evidence="4 12" id="KW-0808">Transferase</keyword>
<dbReference type="PRINTS" id="PR00475">
    <property type="entry name" value="HEXOKINASE"/>
</dbReference>
<dbReference type="InterPro" id="IPR022672">
    <property type="entry name" value="Hexokinase_N"/>
</dbReference>
<accession>A0A9Q0CN55</accession>
<dbReference type="GO" id="GO:0009749">
    <property type="term" value="P:response to glucose"/>
    <property type="evidence" value="ECO:0007669"/>
    <property type="project" value="UniProtKB-ARBA"/>
</dbReference>
<keyword evidence="8 12" id="KW-0324">Glycolysis</keyword>
<dbReference type="PROSITE" id="PS51748">
    <property type="entry name" value="HEXOKINASE_2"/>
    <property type="match status" value="1"/>
</dbReference>
<dbReference type="PANTHER" id="PTHR19443:SF16">
    <property type="entry name" value="HEXOKINASE TYPE 1-RELATED"/>
    <property type="match status" value="1"/>
</dbReference>
<dbReference type="PANTHER" id="PTHR19443">
    <property type="entry name" value="HEXOKINASE"/>
    <property type="match status" value="1"/>
</dbReference>
<dbReference type="EC" id="2.7.1.-" evidence="12"/>
<dbReference type="GO" id="GO:0006006">
    <property type="term" value="P:glucose metabolic process"/>
    <property type="evidence" value="ECO:0007669"/>
    <property type="project" value="TreeGrafter"/>
</dbReference>
<feature type="domain" description="Hexokinase C-terminal" evidence="14">
    <location>
        <begin position="246"/>
        <end position="485"/>
    </location>
</feature>
<evidence type="ECO:0000256" key="4">
    <source>
        <dbReference type="ARBA" id="ARBA00022679"/>
    </source>
</evidence>
<dbReference type="Proteomes" id="UP001151287">
    <property type="component" value="Unassembled WGS sequence"/>
</dbReference>
<dbReference type="InterPro" id="IPR019807">
    <property type="entry name" value="Hexokinase_BS"/>
</dbReference>
<evidence type="ECO:0000256" key="7">
    <source>
        <dbReference type="ARBA" id="ARBA00022840"/>
    </source>
</evidence>
<dbReference type="InterPro" id="IPR022673">
    <property type="entry name" value="Hexokinase_C"/>
</dbReference>
<dbReference type="GO" id="GO:0005739">
    <property type="term" value="C:mitochondrion"/>
    <property type="evidence" value="ECO:0007669"/>
    <property type="project" value="TreeGrafter"/>
</dbReference>
<dbReference type="GO" id="GO:0005829">
    <property type="term" value="C:cytosol"/>
    <property type="evidence" value="ECO:0007669"/>
    <property type="project" value="TreeGrafter"/>
</dbReference>
<dbReference type="InterPro" id="IPR001312">
    <property type="entry name" value="Hexokinase"/>
</dbReference>
<dbReference type="GO" id="GO:0001678">
    <property type="term" value="P:intracellular glucose homeostasis"/>
    <property type="evidence" value="ECO:0007669"/>
    <property type="project" value="InterPro"/>
</dbReference>
<evidence type="ECO:0000256" key="8">
    <source>
        <dbReference type="ARBA" id="ARBA00023152"/>
    </source>
</evidence>
<evidence type="ECO:0000256" key="6">
    <source>
        <dbReference type="ARBA" id="ARBA00022777"/>
    </source>
</evidence>
<keyword evidence="6 12" id="KW-0418">Kinase</keyword>
<dbReference type="EMBL" id="JAMQYH010000002">
    <property type="protein sequence ID" value="KAJ1696873.1"/>
    <property type="molecule type" value="Genomic_DNA"/>
</dbReference>
<dbReference type="AlphaFoldDB" id="A0A9Q0CN55"/>
<keyword evidence="7 12" id="KW-0067">ATP-binding</keyword>
<name>A0A9Q0CN55_9POAL</name>
<organism evidence="15 16">
    <name type="scientific">Rhynchospora breviuscula</name>
    <dbReference type="NCBI Taxonomy" id="2022672"/>
    <lineage>
        <taxon>Eukaryota</taxon>
        <taxon>Viridiplantae</taxon>
        <taxon>Streptophyta</taxon>
        <taxon>Embryophyta</taxon>
        <taxon>Tracheophyta</taxon>
        <taxon>Spermatophyta</taxon>
        <taxon>Magnoliopsida</taxon>
        <taxon>Liliopsida</taxon>
        <taxon>Poales</taxon>
        <taxon>Cyperaceae</taxon>
        <taxon>Cyperoideae</taxon>
        <taxon>Rhynchosporeae</taxon>
        <taxon>Rhynchospora</taxon>
    </lineage>
</organism>
<dbReference type="InterPro" id="IPR043129">
    <property type="entry name" value="ATPase_NBD"/>
</dbReference>
<evidence type="ECO:0000256" key="1">
    <source>
        <dbReference type="ARBA" id="ARBA00004888"/>
    </source>
</evidence>
<evidence type="ECO:0000256" key="5">
    <source>
        <dbReference type="ARBA" id="ARBA00022741"/>
    </source>
</evidence>
<dbReference type="Pfam" id="PF03727">
    <property type="entry name" value="Hexokinase_2"/>
    <property type="match status" value="1"/>
</dbReference>
<evidence type="ECO:0000256" key="9">
    <source>
        <dbReference type="ARBA" id="ARBA00044613"/>
    </source>
</evidence>
<sequence length="489" mass="53308">MEKRVVCTAATVAAVACVVAVLVIRKRSKGIKWGKVKEMLKEIELKCALPIERLKQIASAMETEMHAGLASDGGSKLKMLLSYVDKLPTGAEEGLFYALDLGGTNFRVLRVQLGGKEGGVVRQEHQEVSIPPHLMVGSSHDLFDFIAEALSSFVASEGEEYKVPEGKQRELGFTFSFPVKQLSLSSGTLIKWTKGFCIEETVGQDVVAELTKAMERQGLDMKVAALVNDTVGTLVGGRYEDGDVMAGVILGTGSNAAYVERASSIPKWHDELPKSGEMVINMEWGNFKSPLLPITEFDEALDFESLNPGEQIYEKLISGMYLGEVVRRVLLKVSEEFPIFGDIVPPKLEAPFILRTPQMSAIHHDSSLDLKVVTKKLKETLGIHNTSIKTRKFVVDVCDMVAKRAARLAAAGIYAIIKKIGRDTLSDDKQRTVIAIDGGLFEHYTAFSDCLERTLRELLGEEVANSVVIKHANDGSGIGAALIAASHSN</sequence>
<dbReference type="GO" id="GO:0005536">
    <property type="term" value="F:D-glucose binding"/>
    <property type="evidence" value="ECO:0007669"/>
    <property type="project" value="InterPro"/>
</dbReference>
<dbReference type="GO" id="GO:0008865">
    <property type="term" value="F:fructokinase activity"/>
    <property type="evidence" value="ECO:0007669"/>
    <property type="project" value="TreeGrafter"/>
</dbReference>
<comment type="catalytic activity">
    <reaction evidence="11">
        <text>D-glucose + ATP = D-glucose 6-phosphate + ADP + H(+)</text>
        <dbReference type="Rhea" id="RHEA:17825"/>
        <dbReference type="ChEBI" id="CHEBI:4167"/>
        <dbReference type="ChEBI" id="CHEBI:15378"/>
        <dbReference type="ChEBI" id="CHEBI:30616"/>
        <dbReference type="ChEBI" id="CHEBI:61548"/>
        <dbReference type="ChEBI" id="CHEBI:456216"/>
        <dbReference type="EC" id="2.7.1.1"/>
    </reaction>
    <physiologicalReaction direction="left-to-right" evidence="11">
        <dbReference type="Rhea" id="RHEA:17826"/>
    </physiologicalReaction>
</comment>
<evidence type="ECO:0000259" key="14">
    <source>
        <dbReference type="Pfam" id="PF03727"/>
    </source>
</evidence>
<comment type="similarity">
    <text evidence="3 12">Belongs to the hexokinase family.</text>
</comment>
<evidence type="ECO:0000256" key="11">
    <source>
        <dbReference type="ARBA" id="ARBA00048160"/>
    </source>
</evidence>
<evidence type="ECO:0000259" key="13">
    <source>
        <dbReference type="Pfam" id="PF00349"/>
    </source>
</evidence>
<dbReference type="PROSITE" id="PS00378">
    <property type="entry name" value="HEXOKINASE_1"/>
    <property type="match status" value="1"/>
</dbReference>
<comment type="caution">
    <text evidence="15">The sequence shown here is derived from an EMBL/GenBank/DDBJ whole genome shotgun (WGS) entry which is preliminary data.</text>
</comment>
<dbReference type="PROSITE" id="PS51257">
    <property type="entry name" value="PROKAR_LIPOPROTEIN"/>
    <property type="match status" value="1"/>
</dbReference>
<evidence type="ECO:0000313" key="15">
    <source>
        <dbReference type="EMBL" id="KAJ1696873.1"/>
    </source>
</evidence>
<feature type="domain" description="Hexokinase N-terminal" evidence="13">
    <location>
        <begin position="40"/>
        <end position="239"/>
    </location>
</feature>